<dbReference type="CDD" id="cd00229">
    <property type="entry name" value="SGNH_hydrolase"/>
    <property type="match status" value="1"/>
</dbReference>
<accession>A0A2T1HTQ1</accession>
<protein>
    <submittedName>
        <fullName evidence="3">GDSL family lipase</fullName>
    </submittedName>
</protein>
<feature type="chain" id="PRO_5015550804" evidence="1">
    <location>
        <begin position="27"/>
        <end position="250"/>
    </location>
</feature>
<evidence type="ECO:0000313" key="3">
    <source>
        <dbReference type="EMBL" id="PSC05026.1"/>
    </source>
</evidence>
<evidence type="ECO:0000256" key="1">
    <source>
        <dbReference type="SAM" id="SignalP"/>
    </source>
</evidence>
<dbReference type="Gene3D" id="3.40.50.1110">
    <property type="entry name" value="SGNH hydrolase"/>
    <property type="match status" value="1"/>
</dbReference>
<dbReference type="GO" id="GO:0016788">
    <property type="term" value="F:hydrolase activity, acting on ester bonds"/>
    <property type="evidence" value="ECO:0007669"/>
    <property type="project" value="UniProtKB-ARBA"/>
</dbReference>
<feature type="signal peptide" evidence="1">
    <location>
        <begin position="1"/>
        <end position="26"/>
    </location>
</feature>
<gene>
    <name evidence="3" type="ORF">SLNSH_11320</name>
</gene>
<dbReference type="Proteomes" id="UP000239772">
    <property type="component" value="Unassembled WGS sequence"/>
</dbReference>
<proteinExistence type="predicted"/>
<keyword evidence="4" id="KW-1185">Reference proteome</keyword>
<feature type="domain" description="SGNH hydrolase-type esterase" evidence="2">
    <location>
        <begin position="80"/>
        <end position="217"/>
    </location>
</feature>
<dbReference type="InterPro" id="IPR013830">
    <property type="entry name" value="SGNH_hydro"/>
</dbReference>
<reference evidence="4" key="1">
    <citation type="submission" date="2018-03" db="EMBL/GenBank/DDBJ databases">
        <authorList>
            <person name="Sun L."/>
            <person name="Liu H."/>
            <person name="Chen W."/>
            <person name="Huang K."/>
            <person name="Liu W."/>
            <person name="Gao X."/>
        </authorList>
    </citation>
    <scope>NUCLEOTIDE SEQUENCE [LARGE SCALE GENOMIC DNA]</scope>
    <source>
        <strain evidence="4">SH9</strain>
    </source>
</reference>
<dbReference type="Pfam" id="PF13472">
    <property type="entry name" value="Lipase_GDSL_2"/>
    <property type="match status" value="1"/>
</dbReference>
<dbReference type="InterPro" id="IPR036514">
    <property type="entry name" value="SGNH_hydro_sf"/>
</dbReference>
<sequence length="250" mass="26480">MARTRVLISAALVAVMAAGVFHFGRADHVKTETQALNARRYAASRLPVINAHLQQASAGYVLWAGDSNAELFQPPALPCGREVVNAGVSGATTDVYAEVAEKLESARGHAAVLTIGTNNLLSKKRPLDPAAVDRFERDVSRIIDALRARADTVVVTAIPPVQDMEAGVVNTDAVQAYSQRLEAICDRGRCAYEDPFAAVRAKAFGIARPGASVGIHLEDYRASLEPLLERICAESPSEASGHRPSPGGSG</sequence>
<evidence type="ECO:0000313" key="4">
    <source>
        <dbReference type="Proteomes" id="UP000239772"/>
    </source>
</evidence>
<keyword evidence="1" id="KW-0732">Signal</keyword>
<evidence type="ECO:0000259" key="2">
    <source>
        <dbReference type="Pfam" id="PF13472"/>
    </source>
</evidence>
<name>A0A2T1HTQ1_9HYPH</name>
<comment type="caution">
    <text evidence="3">The sequence shown here is derived from an EMBL/GenBank/DDBJ whole genome shotgun (WGS) entry which is preliminary data.</text>
</comment>
<organism evidence="3 4">
    <name type="scientific">Alsobacter soli</name>
    <dbReference type="NCBI Taxonomy" id="2109933"/>
    <lineage>
        <taxon>Bacteria</taxon>
        <taxon>Pseudomonadati</taxon>
        <taxon>Pseudomonadota</taxon>
        <taxon>Alphaproteobacteria</taxon>
        <taxon>Hyphomicrobiales</taxon>
        <taxon>Alsobacteraceae</taxon>
        <taxon>Alsobacter</taxon>
    </lineage>
</organism>
<dbReference type="SUPFAM" id="SSF52266">
    <property type="entry name" value="SGNH hydrolase"/>
    <property type="match status" value="1"/>
</dbReference>
<dbReference type="AlphaFoldDB" id="A0A2T1HTQ1"/>
<dbReference type="EMBL" id="PVZS01000010">
    <property type="protein sequence ID" value="PSC05026.1"/>
    <property type="molecule type" value="Genomic_DNA"/>
</dbReference>